<name>A0A840I429_9PROT</name>
<evidence type="ECO:0000313" key="4">
    <source>
        <dbReference type="Proteomes" id="UP000563524"/>
    </source>
</evidence>
<dbReference type="SUPFAM" id="SSF141371">
    <property type="entry name" value="PilZ domain-like"/>
    <property type="match status" value="2"/>
</dbReference>
<feature type="domain" description="PilZ" evidence="2">
    <location>
        <begin position="24"/>
        <end position="107"/>
    </location>
</feature>
<feature type="region of interest" description="Disordered" evidence="1">
    <location>
        <begin position="1"/>
        <end position="26"/>
    </location>
</feature>
<gene>
    <name evidence="3" type="ORF">GGQ59_001545</name>
</gene>
<dbReference type="AlphaFoldDB" id="A0A840I429"/>
<accession>A0A840I429</accession>
<dbReference type="GO" id="GO:0035438">
    <property type="term" value="F:cyclic-di-GMP binding"/>
    <property type="evidence" value="ECO:0007669"/>
    <property type="project" value="InterPro"/>
</dbReference>
<sequence>MTLPASSETETFPAPEMASEPAEHRRHRRTLLGVKARFMLPDGQEGEGRIVNVSAGGARIEARTVTAVGDTIVLYGEKLGRLTGEVVRTDRFGFALRFTHKAPRAKRLADTLTWLVNMPASGADKRRARRYPQDKPARMVLPCGRVIGCRILDISTTGASVGTEERPPKGSRVVIGRMVAEVVRHHEEGVGVIFAAKAGTSRS</sequence>
<reference evidence="3 4" key="1">
    <citation type="submission" date="2020-08" db="EMBL/GenBank/DDBJ databases">
        <title>Genomic Encyclopedia of Type Strains, Phase IV (KMG-IV): sequencing the most valuable type-strain genomes for metagenomic binning, comparative biology and taxonomic classification.</title>
        <authorList>
            <person name="Goeker M."/>
        </authorList>
    </citation>
    <scope>NUCLEOTIDE SEQUENCE [LARGE SCALE GENOMIC DNA]</scope>
    <source>
        <strain evidence="3 4">DSM 102850</strain>
    </source>
</reference>
<dbReference type="Pfam" id="PF07238">
    <property type="entry name" value="PilZ"/>
    <property type="match status" value="2"/>
</dbReference>
<organism evidence="3 4">
    <name type="scientific">Parvularcula dongshanensis</name>
    <dbReference type="NCBI Taxonomy" id="1173995"/>
    <lineage>
        <taxon>Bacteria</taxon>
        <taxon>Pseudomonadati</taxon>
        <taxon>Pseudomonadota</taxon>
        <taxon>Alphaproteobacteria</taxon>
        <taxon>Parvularculales</taxon>
        <taxon>Parvularculaceae</taxon>
        <taxon>Parvularcula</taxon>
    </lineage>
</organism>
<evidence type="ECO:0000259" key="2">
    <source>
        <dbReference type="Pfam" id="PF07238"/>
    </source>
</evidence>
<protein>
    <recommendedName>
        <fullName evidence="2">PilZ domain-containing protein</fullName>
    </recommendedName>
</protein>
<dbReference type="Gene3D" id="2.40.10.220">
    <property type="entry name" value="predicted glycosyltransferase like domains"/>
    <property type="match status" value="1"/>
</dbReference>
<feature type="compositionally biased region" description="Polar residues" evidence="1">
    <location>
        <begin position="1"/>
        <end position="10"/>
    </location>
</feature>
<dbReference type="InterPro" id="IPR009875">
    <property type="entry name" value="PilZ_domain"/>
</dbReference>
<feature type="domain" description="PilZ" evidence="2">
    <location>
        <begin position="124"/>
        <end position="194"/>
    </location>
</feature>
<evidence type="ECO:0000256" key="1">
    <source>
        <dbReference type="SAM" id="MobiDB-lite"/>
    </source>
</evidence>
<proteinExistence type="predicted"/>
<dbReference type="RefSeq" id="WP_183817193.1">
    <property type="nucleotide sequence ID" value="NZ_JACHOB010000002.1"/>
</dbReference>
<evidence type="ECO:0000313" key="3">
    <source>
        <dbReference type="EMBL" id="MBB4659031.1"/>
    </source>
</evidence>
<dbReference type="EMBL" id="JACHOB010000002">
    <property type="protein sequence ID" value="MBB4659031.1"/>
    <property type="molecule type" value="Genomic_DNA"/>
</dbReference>
<keyword evidence="4" id="KW-1185">Reference proteome</keyword>
<comment type="caution">
    <text evidence="3">The sequence shown here is derived from an EMBL/GenBank/DDBJ whole genome shotgun (WGS) entry which is preliminary data.</text>
</comment>
<dbReference type="Proteomes" id="UP000563524">
    <property type="component" value="Unassembled WGS sequence"/>
</dbReference>